<dbReference type="EMBL" id="CAJNOO010009246">
    <property type="protein sequence ID" value="CAF1490351.1"/>
    <property type="molecule type" value="Genomic_DNA"/>
</dbReference>
<sequence length="144" mass="16645">MLDLSNNRIRDEDNQYLVATLRTYRHLKHLRPGTNVITDVGAEHLARFLLENGQLKLLELFSNELTSPGVITFAQTVLHSRLYYFSIGGNQQVNDECIDAIIVMIRRQSKYLKAISLVDIDFSQKSKEKLRHMIKSKHLSFLCI</sequence>
<dbReference type="OrthoDB" id="120976at2759"/>
<name>A0A815SD16_9BILA</name>
<keyword evidence="1" id="KW-0677">Repeat</keyword>
<evidence type="ECO:0000313" key="2">
    <source>
        <dbReference type="EMBL" id="CAF1490351.1"/>
    </source>
</evidence>
<dbReference type="Gene3D" id="3.80.10.10">
    <property type="entry name" value="Ribonuclease Inhibitor"/>
    <property type="match status" value="1"/>
</dbReference>
<comment type="caution">
    <text evidence="2">The sequence shown here is derived from an EMBL/GenBank/DDBJ whole genome shotgun (WGS) entry which is preliminary data.</text>
</comment>
<dbReference type="InterPro" id="IPR052201">
    <property type="entry name" value="LRR-containing_regulator"/>
</dbReference>
<dbReference type="PANTHER" id="PTHR24111">
    <property type="entry name" value="LEUCINE-RICH REPEAT-CONTAINING PROTEIN 34"/>
    <property type="match status" value="1"/>
</dbReference>
<dbReference type="Proteomes" id="UP000663882">
    <property type="component" value="Unassembled WGS sequence"/>
</dbReference>
<organism evidence="2 3">
    <name type="scientific">Rotaria sordida</name>
    <dbReference type="NCBI Taxonomy" id="392033"/>
    <lineage>
        <taxon>Eukaryota</taxon>
        <taxon>Metazoa</taxon>
        <taxon>Spiralia</taxon>
        <taxon>Gnathifera</taxon>
        <taxon>Rotifera</taxon>
        <taxon>Eurotatoria</taxon>
        <taxon>Bdelloidea</taxon>
        <taxon>Philodinida</taxon>
        <taxon>Philodinidae</taxon>
        <taxon>Rotaria</taxon>
    </lineage>
</organism>
<dbReference type="PANTHER" id="PTHR24111:SF0">
    <property type="entry name" value="LEUCINE-RICH REPEAT-CONTAINING PROTEIN"/>
    <property type="match status" value="1"/>
</dbReference>
<reference evidence="2" key="1">
    <citation type="submission" date="2021-02" db="EMBL/GenBank/DDBJ databases">
        <authorList>
            <person name="Nowell W R."/>
        </authorList>
    </citation>
    <scope>NUCLEOTIDE SEQUENCE</scope>
</reference>
<dbReference type="Pfam" id="PF13516">
    <property type="entry name" value="LRR_6"/>
    <property type="match status" value="1"/>
</dbReference>
<protein>
    <submittedName>
        <fullName evidence="2">Uncharacterized protein</fullName>
    </submittedName>
</protein>
<dbReference type="InterPro" id="IPR032675">
    <property type="entry name" value="LRR_dom_sf"/>
</dbReference>
<proteinExistence type="predicted"/>
<gene>
    <name evidence="2" type="ORF">RFH988_LOCUS38370</name>
</gene>
<evidence type="ECO:0000256" key="1">
    <source>
        <dbReference type="ARBA" id="ARBA00022737"/>
    </source>
</evidence>
<accession>A0A815SD16</accession>
<evidence type="ECO:0000313" key="3">
    <source>
        <dbReference type="Proteomes" id="UP000663882"/>
    </source>
</evidence>
<dbReference type="AlphaFoldDB" id="A0A815SD16"/>
<dbReference type="InterPro" id="IPR001611">
    <property type="entry name" value="Leu-rich_rpt"/>
</dbReference>
<dbReference type="SUPFAM" id="SSF52047">
    <property type="entry name" value="RNI-like"/>
    <property type="match status" value="1"/>
</dbReference>